<organism evidence="2 3">
    <name type="scientific">Acer negundo</name>
    <name type="common">Box elder</name>
    <dbReference type="NCBI Taxonomy" id="4023"/>
    <lineage>
        <taxon>Eukaryota</taxon>
        <taxon>Viridiplantae</taxon>
        <taxon>Streptophyta</taxon>
        <taxon>Embryophyta</taxon>
        <taxon>Tracheophyta</taxon>
        <taxon>Spermatophyta</taxon>
        <taxon>Magnoliopsida</taxon>
        <taxon>eudicotyledons</taxon>
        <taxon>Gunneridae</taxon>
        <taxon>Pentapetalae</taxon>
        <taxon>rosids</taxon>
        <taxon>malvids</taxon>
        <taxon>Sapindales</taxon>
        <taxon>Sapindaceae</taxon>
        <taxon>Hippocastanoideae</taxon>
        <taxon>Acereae</taxon>
        <taxon>Acer</taxon>
    </lineage>
</organism>
<evidence type="ECO:0000313" key="2">
    <source>
        <dbReference type="EMBL" id="KAI9165689.1"/>
    </source>
</evidence>
<accession>A0AAD5IIZ3</accession>
<reference evidence="2" key="1">
    <citation type="journal article" date="2022" name="Plant J.">
        <title>Strategies of tolerance reflected in two North American maple genomes.</title>
        <authorList>
            <person name="McEvoy S.L."/>
            <person name="Sezen U.U."/>
            <person name="Trouern-Trend A."/>
            <person name="McMahon S.M."/>
            <person name="Schaberg P.G."/>
            <person name="Yang J."/>
            <person name="Wegrzyn J.L."/>
            <person name="Swenson N.G."/>
        </authorList>
    </citation>
    <scope>NUCLEOTIDE SEQUENCE</scope>
    <source>
        <strain evidence="2">91603</strain>
    </source>
</reference>
<keyword evidence="3" id="KW-1185">Reference proteome</keyword>
<dbReference type="Proteomes" id="UP001064489">
    <property type="component" value="Chromosome 10"/>
</dbReference>
<dbReference type="EMBL" id="JAJSOW010000105">
    <property type="protein sequence ID" value="KAI9165689.1"/>
    <property type="molecule type" value="Genomic_DNA"/>
</dbReference>
<evidence type="ECO:0000256" key="1">
    <source>
        <dbReference type="SAM" id="MobiDB-lite"/>
    </source>
</evidence>
<gene>
    <name evidence="2" type="ORF">LWI28_018775</name>
</gene>
<protein>
    <submittedName>
        <fullName evidence="2">Uncharacterized protein</fullName>
    </submittedName>
</protein>
<comment type="caution">
    <text evidence="2">The sequence shown here is derived from an EMBL/GenBank/DDBJ whole genome shotgun (WGS) entry which is preliminary data.</text>
</comment>
<reference evidence="2" key="2">
    <citation type="submission" date="2023-02" db="EMBL/GenBank/DDBJ databases">
        <authorList>
            <person name="Swenson N.G."/>
            <person name="Wegrzyn J.L."/>
            <person name="Mcevoy S.L."/>
        </authorList>
    </citation>
    <scope>NUCLEOTIDE SEQUENCE</scope>
    <source>
        <strain evidence="2">91603</strain>
        <tissue evidence="2">Leaf</tissue>
    </source>
</reference>
<dbReference type="AlphaFoldDB" id="A0AAD5IIZ3"/>
<name>A0AAD5IIZ3_ACENE</name>
<evidence type="ECO:0000313" key="3">
    <source>
        <dbReference type="Proteomes" id="UP001064489"/>
    </source>
</evidence>
<feature type="region of interest" description="Disordered" evidence="1">
    <location>
        <begin position="1"/>
        <end position="82"/>
    </location>
</feature>
<feature type="compositionally biased region" description="Polar residues" evidence="1">
    <location>
        <begin position="17"/>
        <end position="36"/>
    </location>
</feature>
<sequence length="96" mass="10282">MSSRGSKYGSREGFANKGNTSSSKPTVAIKTNTKVLTSKREGVVSKQQQQQQQQPSSSNTNSRRPDLIPPLATGHRPPATSHWLSSSTIALSLAAF</sequence>
<proteinExistence type="predicted"/>